<feature type="compositionally biased region" description="Basic and acidic residues" evidence="1">
    <location>
        <begin position="336"/>
        <end position="359"/>
    </location>
</feature>
<proteinExistence type="predicted"/>
<keyword evidence="3" id="KW-1185">Reference proteome</keyword>
<feature type="region of interest" description="Disordered" evidence="1">
    <location>
        <begin position="225"/>
        <end position="319"/>
    </location>
</feature>
<feature type="compositionally biased region" description="Polar residues" evidence="1">
    <location>
        <begin position="1"/>
        <end position="14"/>
    </location>
</feature>
<feature type="compositionally biased region" description="Polar residues" evidence="1">
    <location>
        <begin position="287"/>
        <end position="299"/>
    </location>
</feature>
<feature type="compositionally biased region" description="Basic residues" evidence="1">
    <location>
        <begin position="226"/>
        <end position="240"/>
    </location>
</feature>
<gene>
    <name evidence="2" type="ORF">AK812_SmicGene35058</name>
</gene>
<dbReference type="AlphaFoldDB" id="A0A1Q9CMG3"/>
<evidence type="ECO:0000313" key="3">
    <source>
        <dbReference type="Proteomes" id="UP000186817"/>
    </source>
</evidence>
<dbReference type="Proteomes" id="UP000186817">
    <property type="component" value="Unassembled WGS sequence"/>
</dbReference>
<comment type="caution">
    <text evidence="2">The sequence shown here is derived from an EMBL/GenBank/DDBJ whole genome shotgun (WGS) entry which is preliminary data.</text>
</comment>
<reference evidence="2 3" key="1">
    <citation type="submission" date="2016-02" db="EMBL/GenBank/DDBJ databases">
        <title>Genome analysis of coral dinoflagellate symbionts highlights evolutionary adaptations to a symbiotic lifestyle.</title>
        <authorList>
            <person name="Aranda M."/>
            <person name="Li Y."/>
            <person name="Liew Y.J."/>
            <person name="Baumgarten S."/>
            <person name="Simakov O."/>
            <person name="Wilson M."/>
            <person name="Piel J."/>
            <person name="Ashoor H."/>
            <person name="Bougouffa S."/>
            <person name="Bajic V.B."/>
            <person name="Ryu T."/>
            <person name="Ravasi T."/>
            <person name="Bayer T."/>
            <person name="Micklem G."/>
            <person name="Kim H."/>
            <person name="Bhak J."/>
            <person name="Lajeunesse T.C."/>
            <person name="Voolstra C.R."/>
        </authorList>
    </citation>
    <scope>NUCLEOTIDE SEQUENCE [LARGE SCALE GENOMIC DNA]</scope>
    <source>
        <strain evidence="2 3">CCMP2467</strain>
    </source>
</reference>
<feature type="compositionally biased region" description="Low complexity" evidence="1">
    <location>
        <begin position="15"/>
        <end position="28"/>
    </location>
</feature>
<dbReference type="OrthoDB" id="10397444at2759"/>
<name>A0A1Q9CMG3_SYMMI</name>
<sequence>METQPEASGQPTEQPTADAPPADAVPAPFVTPPPAVPVKAPPPSLLAKEEAKVTMDNLSTVLAQYHEQTAFKQKKRWYHSNEQEDVPLRIERDVPMLERIERTLLHAVLDSLTKTQTPAIDEYLRCDFNSLQVWDNAEENLLAQVLYLPDKHLSYACYLLVDVSNLSRGDAIRSFPYPIYPVELNDELCTQLSKNPNFILQGFMGMQTQIQQAVSDLGINLEHYGRKGKGATRNKGKGKGKRSERNKGYQSDMYRNQAEEEQDTDEDYKPKGGKGSWRKNPSYWDKLSSSWDTGKGSRSSWDDYRRPASSRVDYGGPKDRPDKWWKARDFDEYDPKFDELVQDSSRRRREDDRQQEGRHTRQRGRGLDDPTLFFPCEECMSLAGTNTACGVCRYKYQTHYDKLRQSKLLPNLSKSSQPKLPSFPCPFPLPLLLLLLLLSKSSQPKLPSFPCPFPLNEESKLCDGGQSPSLFGQGKCAACKSLRMYYVRLFGGDDAEAINPYYHTLIVGYERSIIEYLEDTTAKLQQALCDLTYEDLHEKQSNDVQNWFYAVAFPEDTLSKLPRTYVDPKYEPHKASFLRNKWPEWKHLNRAIGDANPHSYSRMMMLFEAALRPAVEEMLYCFDLPSPSRVPGFADMGWDDSSLVVQDLIPWRELIRQSYALAMERHGIPKEWDTSCIKQLRHSLFSDQQDYLFEQAIDHLCDVIFRDEDLWTVFAGHAPWTNETLKKLASSGSWYFDLVYYQITALFKCQTTKKQDLPVPNDQFVVFYDCMVDRLPRHHPLIDSKAQLLSRHWNNKGNSLEALMLLVAETCSHDLVWSVGYIIMNLQFRKQRLPWIEDYLCAPRWLSLATPQLASMAFIVFSALLKWSRLYVHVLHGNGEGYAQLALSKTYHWYAFTNGWIYNWYGFTAQSVPALFQKNPPLLKLPRQGTSVTAHHRAILLSLAVVLLFSACTKSECSAEIDLPRTWNARGLKEVAKYDQMGNSPVQYTRR</sequence>
<organism evidence="2 3">
    <name type="scientific">Symbiodinium microadriaticum</name>
    <name type="common">Dinoflagellate</name>
    <name type="synonym">Zooxanthella microadriatica</name>
    <dbReference type="NCBI Taxonomy" id="2951"/>
    <lineage>
        <taxon>Eukaryota</taxon>
        <taxon>Sar</taxon>
        <taxon>Alveolata</taxon>
        <taxon>Dinophyceae</taxon>
        <taxon>Suessiales</taxon>
        <taxon>Symbiodiniaceae</taxon>
        <taxon>Symbiodinium</taxon>
    </lineage>
</organism>
<accession>A0A1Q9CMG3</accession>
<feature type="region of interest" description="Disordered" evidence="1">
    <location>
        <begin position="336"/>
        <end position="366"/>
    </location>
</feature>
<protein>
    <submittedName>
        <fullName evidence="2">Uncharacterized protein</fullName>
    </submittedName>
</protein>
<dbReference type="EMBL" id="LSRX01001068">
    <property type="protein sequence ID" value="OLP84110.1"/>
    <property type="molecule type" value="Genomic_DNA"/>
</dbReference>
<feature type="region of interest" description="Disordered" evidence="1">
    <location>
        <begin position="1"/>
        <end position="36"/>
    </location>
</feature>
<evidence type="ECO:0000313" key="2">
    <source>
        <dbReference type="EMBL" id="OLP84110.1"/>
    </source>
</evidence>
<evidence type="ECO:0000256" key="1">
    <source>
        <dbReference type="SAM" id="MobiDB-lite"/>
    </source>
</evidence>